<gene>
    <name evidence="1" type="ORF">HLA92_02520</name>
</gene>
<evidence type="ECO:0000313" key="2">
    <source>
        <dbReference type="Proteomes" id="UP000502118"/>
    </source>
</evidence>
<evidence type="ECO:0008006" key="3">
    <source>
        <dbReference type="Google" id="ProtNLM"/>
    </source>
</evidence>
<organism evidence="1 2">
    <name type="scientific">Mycoplasma miroungirhinis</name>
    <dbReference type="NCBI Taxonomy" id="754516"/>
    <lineage>
        <taxon>Bacteria</taxon>
        <taxon>Bacillati</taxon>
        <taxon>Mycoplasmatota</taxon>
        <taxon>Mollicutes</taxon>
        <taxon>Mycoplasmataceae</taxon>
        <taxon>Mycoplasma</taxon>
    </lineage>
</organism>
<dbReference type="KEGG" id="mmio:HLA92_02520"/>
<dbReference type="Proteomes" id="UP000502118">
    <property type="component" value="Chromosome"/>
</dbReference>
<accession>A0A6M4JBF3</accession>
<dbReference type="AlphaFoldDB" id="A0A6M4JBF3"/>
<reference evidence="1 2" key="1">
    <citation type="submission" date="2020-05" db="EMBL/GenBank/DDBJ databases">
        <title>Novel Mycoplasma species detected in Mirounga angustirostris (northern elephant seal) from the USA.</title>
        <authorList>
            <person name="Volokhov D.V."/>
        </authorList>
    </citation>
    <scope>NUCLEOTIDE SEQUENCE [LARGE SCALE GENOMIC DNA]</scope>
    <source>
        <strain evidence="1 2">Mirounga ES2806-NAS</strain>
    </source>
</reference>
<sequence length="523" mass="62028">MNEWEIWLNYYQKNKKALKTIKNESTNVNTNFFNKININNSEIIGPCGLGEWQINEFIASKWASAFVEVLINSLQKQQELSQIKILVTHDGSDATLNSAALAFANVLSSKKIQTYLQINNQPVTKDFALFTLKQIKNFTVLIHFGFFSENKKLKSISFYQGDGIKIPSRFIDNVQQKYDSSQPNNIFWHSEPEVTYLNTELLLQEYVKNILQLRLRTNDKKMLKIGIIPTNANKNILTKVLGQLDFSYKFLEKEFFIRNDYLFTFKYVKELKNFYIIDFAQDNQKLSIYKHTRLNQFKKISNDDMIALIIDYLGLEQNTESDENFWNEIILSDFISDKIKAYTKKYFEDKLKITQLFDENDFKLPSKYIYINEDAKFFSNIKHMSEFNPIMMFLILSELLNYQLTQNNGLNLKINSIRKYLENQKVINFSIQIDSDLNQDIVKWLSRINEIAHLNIINKKLLIEKNNSKELFLFQFFFPNKQWLTIKLDKKENKLMFYFYITNNTTKIKEMKKFFIDNLLNKS</sequence>
<name>A0A6M4JBF3_9MOLU</name>
<protein>
    <recommendedName>
        <fullName evidence="3">Phosphomannomutase</fullName>
    </recommendedName>
</protein>
<keyword evidence="2" id="KW-1185">Reference proteome</keyword>
<dbReference type="EMBL" id="CP053097">
    <property type="protein sequence ID" value="QJR44294.1"/>
    <property type="molecule type" value="Genomic_DNA"/>
</dbReference>
<dbReference type="RefSeq" id="WP_171113222.1">
    <property type="nucleotide sequence ID" value="NZ_CP053097.1"/>
</dbReference>
<proteinExistence type="predicted"/>
<evidence type="ECO:0000313" key="1">
    <source>
        <dbReference type="EMBL" id="QJR44294.1"/>
    </source>
</evidence>